<organism evidence="10">
    <name type="scientific">Vibrio phage P018-4</name>
    <dbReference type="NCBI Taxonomy" id="3229728"/>
    <lineage>
        <taxon>Viruses</taxon>
        <taxon>Duplodnaviria</taxon>
        <taxon>Heunggongvirae</taxon>
        <taxon>Uroviricota</taxon>
        <taxon>Caudoviricetes</taxon>
    </lineage>
</organism>
<proteinExistence type="inferred from homology"/>
<dbReference type="EC" id="1.17.4.1" evidence="2 8"/>
<evidence type="ECO:0000256" key="4">
    <source>
        <dbReference type="ARBA" id="ARBA00022840"/>
    </source>
</evidence>
<comment type="similarity">
    <text evidence="1 8">Belongs to the ribonucleoside diphosphate reductase large chain family.</text>
</comment>
<name>A0AB39AJD9_9CAUD</name>
<keyword evidence="4 7" id="KW-0067">ATP-binding</keyword>
<dbReference type="GO" id="GO:0004748">
    <property type="term" value="F:ribonucleoside-diphosphate reductase activity, thioredoxin disulfide as acceptor"/>
    <property type="evidence" value="ECO:0007669"/>
    <property type="project" value="UniProtKB-EC"/>
</dbReference>
<evidence type="ECO:0000313" key="10">
    <source>
        <dbReference type="EMBL" id="XDG30908.1"/>
    </source>
</evidence>
<comment type="function">
    <text evidence="8">Provides the precursors necessary for DNA synthesis. Catalyzes the biosynthesis of deoxyribonucleotides from the corresponding ribonucleotides.</text>
</comment>
<evidence type="ECO:0000256" key="5">
    <source>
        <dbReference type="ARBA" id="ARBA00023002"/>
    </source>
</evidence>
<evidence type="ECO:0000256" key="1">
    <source>
        <dbReference type="ARBA" id="ARBA00010406"/>
    </source>
</evidence>
<dbReference type="InterPro" id="IPR008926">
    <property type="entry name" value="RNR_R1-su_N"/>
</dbReference>
<keyword evidence="5 8" id="KW-0560">Oxidoreductase</keyword>
<evidence type="ECO:0000256" key="2">
    <source>
        <dbReference type="ARBA" id="ARBA00012274"/>
    </source>
</evidence>
<evidence type="ECO:0000256" key="8">
    <source>
        <dbReference type="RuleBase" id="RU003410"/>
    </source>
</evidence>
<feature type="domain" description="ATP-cone" evidence="9">
    <location>
        <begin position="3"/>
        <end position="88"/>
    </location>
</feature>
<dbReference type="InterPro" id="IPR013509">
    <property type="entry name" value="RNR_lsu_N"/>
</dbReference>
<dbReference type="GO" id="GO:0009263">
    <property type="term" value="P:deoxyribonucleotide biosynthetic process"/>
    <property type="evidence" value="ECO:0007669"/>
    <property type="project" value="UniProtKB-KW"/>
</dbReference>
<evidence type="ECO:0000256" key="7">
    <source>
        <dbReference type="PROSITE-ProRule" id="PRU00492"/>
    </source>
</evidence>
<keyword evidence="6 8" id="KW-0215">Deoxyribonucleotide synthesis</keyword>
<dbReference type="InterPro" id="IPR000788">
    <property type="entry name" value="RNR_lg_C"/>
</dbReference>
<sequence length="424" mass="48220">MIKTVIKANGKEVPFDSEKLNKKSRWAADRQVNWSDISLKVYKHLDDKCKTTDINKALIDVCVEAFDEKHFMLAGRVLAGVLYKEAFGGYSNIPTLKEHHDNMVSQGYWEDLPYSEDEFEDLNNFMDHGKDLKSSYPEIKQIADKYVIRNRVEDRALESPQFTYMGMAMANMKKMPKDRRINDVKKLYTYLSDKKICAPTPFMTKLRTPDRGFASCAVYTTHDTANSLASGDHIAYMMTCASSGIGSHIKTRSKGDGVRGGTTIHQGKRPYYKMVESSVAANLQSSRGGSATVHVNVLDPEINEIITWKSKKTAITVRVDGIHYSIGYNRLFAQKVKDGEDWMLVSYADNPALYEAMYEGDQSKFEKLYYEHEANNPNVKKVNARKLAVSILIQSQESGQVYLHRTDELNRNTPFKDKIYSSNL</sequence>
<dbReference type="PANTHER" id="PTHR11573">
    <property type="entry name" value="RIBONUCLEOSIDE-DIPHOSPHATE REDUCTASE LARGE CHAIN"/>
    <property type="match status" value="1"/>
</dbReference>
<dbReference type="GO" id="GO:0005524">
    <property type="term" value="F:ATP binding"/>
    <property type="evidence" value="ECO:0007669"/>
    <property type="project" value="UniProtKB-UniRule"/>
</dbReference>
<dbReference type="PROSITE" id="PS51161">
    <property type="entry name" value="ATP_CONE"/>
    <property type="match status" value="1"/>
</dbReference>
<dbReference type="Pfam" id="PF02867">
    <property type="entry name" value="Ribonuc_red_lgC"/>
    <property type="match status" value="1"/>
</dbReference>
<dbReference type="Gene3D" id="3.20.70.20">
    <property type="match status" value="1"/>
</dbReference>
<accession>A0AB39AJD9</accession>
<dbReference type="InterPro" id="IPR039718">
    <property type="entry name" value="Rrm1"/>
</dbReference>
<dbReference type="InterPro" id="IPR005144">
    <property type="entry name" value="ATP-cone_dom"/>
</dbReference>
<evidence type="ECO:0000256" key="6">
    <source>
        <dbReference type="ARBA" id="ARBA00023116"/>
    </source>
</evidence>
<keyword evidence="3 7" id="KW-0547">Nucleotide-binding</keyword>
<evidence type="ECO:0000259" key="9">
    <source>
        <dbReference type="PROSITE" id="PS51161"/>
    </source>
</evidence>
<dbReference type="PANTHER" id="PTHR11573:SF6">
    <property type="entry name" value="RIBONUCLEOSIDE-DIPHOSPHATE REDUCTASE LARGE SUBUNIT"/>
    <property type="match status" value="1"/>
</dbReference>
<reference evidence="10" key="1">
    <citation type="submission" date="2024-06" db="EMBL/GenBank/DDBJ databases">
        <authorList>
            <person name="Yang R."/>
        </authorList>
    </citation>
    <scope>NUCLEOTIDE SEQUENCE</scope>
</reference>
<dbReference type="SUPFAM" id="SSF48168">
    <property type="entry name" value="R1 subunit of ribonucleotide reductase, N-terminal domain"/>
    <property type="match status" value="1"/>
</dbReference>
<dbReference type="EMBL" id="PP934186">
    <property type="protein sequence ID" value="XDG30908.1"/>
    <property type="molecule type" value="Genomic_DNA"/>
</dbReference>
<comment type="catalytic activity">
    <reaction evidence="8">
        <text>a 2'-deoxyribonucleoside 5'-diphosphate + [thioredoxin]-disulfide + H2O = a ribonucleoside 5'-diphosphate + [thioredoxin]-dithiol</text>
        <dbReference type="Rhea" id="RHEA:23252"/>
        <dbReference type="Rhea" id="RHEA-COMP:10698"/>
        <dbReference type="Rhea" id="RHEA-COMP:10700"/>
        <dbReference type="ChEBI" id="CHEBI:15377"/>
        <dbReference type="ChEBI" id="CHEBI:29950"/>
        <dbReference type="ChEBI" id="CHEBI:50058"/>
        <dbReference type="ChEBI" id="CHEBI:57930"/>
        <dbReference type="ChEBI" id="CHEBI:73316"/>
        <dbReference type="EC" id="1.17.4.1"/>
    </reaction>
</comment>
<dbReference type="Pfam" id="PF00317">
    <property type="entry name" value="Ribonuc_red_lgN"/>
    <property type="match status" value="1"/>
</dbReference>
<protein>
    <recommendedName>
        <fullName evidence="2 8">Ribonucleoside-diphosphate reductase</fullName>
        <ecNumber evidence="2 8">1.17.4.1</ecNumber>
    </recommendedName>
</protein>
<dbReference type="SUPFAM" id="SSF51998">
    <property type="entry name" value="PFL-like glycyl radical enzymes"/>
    <property type="match status" value="1"/>
</dbReference>
<evidence type="ECO:0000256" key="3">
    <source>
        <dbReference type="ARBA" id="ARBA00022741"/>
    </source>
</evidence>